<reference evidence="3 4" key="1">
    <citation type="journal article" date="2012" name="Genome Biol.">
        <title>Genome and low-iron response of an oceanic diatom adapted to chronic iron limitation.</title>
        <authorList>
            <person name="Lommer M."/>
            <person name="Specht M."/>
            <person name="Roy A.S."/>
            <person name="Kraemer L."/>
            <person name="Andreson R."/>
            <person name="Gutowska M.A."/>
            <person name="Wolf J."/>
            <person name="Bergner S.V."/>
            <person name="Schilhabel M.B."/>
            <person name="Klostermeier U.C."/>
            <person name="Beiko R.G."/>
            <person name="Rosenstiel P."/>
            <person name="Hippler M."/>
            <person name="Laroche J."/>
        </authorList>
    </citation>
    <scope>NUCLEOTIDE SEQUENCE [LARGE SCALE GENOMIC DNA]</scope>
    <source>
        <strain evidence="3 4">CCMP1005</strain>
    </source>
</reference>
<name>K0T025_THAOC</name>
<organism evidence="3 4">
    <name type="scientific">Thalassiosira oceanica</name>
    <name type="common">Marine diatom</name>
    <dbReference type="NCBI Taxonomy" id="159749"/>
    <lineage>
        <taxon>Eukaryota</taxon>
        <taxon>Sar</taxon>
        <taxon>Stramenopiles</taxon>
        <taxon>Ochrophyta</taxon>
        <taxon>Bacillariophyta</taxon>
        <taxon>Coscinodiscophyceae</taxon>
        <taxon>Thalassiosirophycidae</taxon>
        <taxon>Thalassiosirales</taxon>
        <taxon>Thalassiosiraceae</taxon>
        <taxon>Thalassiosira</taxon>
    </lineage>
</organism>
<feature type="domain" description="WW" evidence="2">
    <location>
        <begin position="260"/>
        <end position="294"/>
    </location>
</feature>
<gene>
    <name evidence="3" type="ORF">THAOC_15526</name>
</gene>
<keyword evidence="4" id="KW-1185">Reference proteome</keyword>
<dbReference type="eggNOG" id="ENOG502QZJ0">
    <property type="taxonomic scope" value="Eukaryota"/>
</dbReference>
<accession>K0T025</accession>
<feature type="region of interest" description="Disordered" evidence="1">
    <location>
        <begin position="174"/>
        <end position="209"/>
    </location>
</feature>
<dbReference type="Proteomes" id="UP000266841">
    <property type="component" value="Unassembled WGS sequence"/>
</dbReference>
<feature type="region of interest" description="Disordered" evidence="1">
    <location>
        <begin position="242"/>
        <end position="267"/>
    </location>
</feature>
<evidence type="ECO:0000313" key="4">
    <source>
        <dbReference type="Proteomes" id="UP000266841"/>
    </source>
</evidence>
<evidence type="ECO:0000259" key="2">
    <source>
        <dbReference type="PROSITE" id="PS50020"/>
    </source>
</evidence>
<proteinExistence type="predicted"/>
<dbReference type="AlphaFoldDB" id="K0T025"/>
<dbReference type="InterPro" id="IPR001202">
    <property type="entry name" value="WW_dom"/>
</dbReference>
<dbReference type="PROSITE" id="PS50020">
    <property type="entry name" value="WW_DOMAIN_2"/>
    <property type="match status" value="1"/>
</dbReference>
<dbReference type="CDD" id="cd00201">
    <property type="entry name" value="WW"/>
    <property type="match status" value="1"/>
</dbReference>
<sequence>NSSSDSDPTVSSFGSSLFKAPSLSRISPWTARALFDRGAVRSNFSPSFALISSRVIFSCACFLWKTRRKWRANGRWFVEGQPFLGRLTGHAREREFDNDHFRQSGICSFQVPKNKQEALYRTILLAALIRSSKMSPTKKKSSSVKDSSRLVNERSASSFGLRSLKEVVAELEANQKPDIQPQNLAARNAPTPTPPPTNATPSPEDLPLYVRNDPGFRCLTDQLARVRAERRVHEDFKRRLAEAEEEEKRARREKKASAAKKTTGGWVRAFDGEANAEYFYNESTGEASWLPPPTNEGSSS</sequence>
<feature type="non-terminal residue" evidence="3">
    <location>
        <position position="1"/>
    </location>
</feature>
<comment type="caution">
    <text evidence="3">The sequence shown here is derived from an EMBL/GenBank/DDBJ whole genome shotgun (WGS) entry which is preliminary data.</text>
</comment>
<evidence type="ECO:0000256" key="1">
    <source>
        <dbReference type="SAM" id="MobiDB-lite"/>
    </source>
</evidence>
<evidence type="ECO:0000313" key="3">
    <source>
        <dbReference type="EMBL" id="EJK63797.1"/>
    </source>
</evidence>
<dbReference type="EMBL" id="AGNL01018009">
    <property type="protein sequence ID" value="EJK63797.1"/>
    <property type="molecule type" value="Genomic_DNA"/>
</dbReference>
<protein>
    <recommendedName>
        <fullName evidence="2">WW domain-containing protein</fullName>
    </recommendedName>
</protein>